<evidence type="ECO:0000313" key="6">
    <source>
        <dbReference type="EMBL" id="MBM6876688.1"/>
    </source>
</evidence>
<evidence type="ECO:0000256" key="3">
    <source>
        <dbReference type="ARBA" id="ARBA00023315"/>
    </source>
</evidence>
<feature type="domain" description="Phospholipid/glycerol acyltransferase" evidence="5">
    <location>
        <begin position="35"/>
        <end position="147"/>
    </location>
</feature>
<comment type="domain">
    <text evidence="4">The HXXXXD motif is essential for acyltransferase activity and may constitute the binding site for the phosphate moiety of the glycerol-3-phosphate.</text>
</comment>
<dbReference type="Pfam" id="PF01553">
    <property type="entry name" value="Acyltransferase"/>
    <property type="match status" value="1"/>
</dbReference>
<comment type="catalytic activity">
    <reaction evidence="4">
        <text>a 1-acyl-sn-glycero-3-phosphate + an acyl-CoA = a 1,2-diacyl-sn-glycero-3-phosphate + CoA</text>
        <dbReference type="Rhea" id="RHEA:19709"/>
        <dbReference type="ChEBI" id="CHEBI:57287"/>
        <dbReference type="ChEBI" id="CHEBI:57970"/>
        <dbReference type="ChEBI" id="CHEBI:58342"/>
        <dbReference type="ChEBI" id="CHEBI:58608"/>
        <dbReference type="EC" id="2.3.1.51"/>
    </reaction>
</comment>
<dbReference type="Proteomes" id="UP000729290">
    <property type="component" value="Unassembled WGS sequence"/>
</dbReference>
<gene>
    <name evidence="6" type="ORF">H9X83_00735</name>
</gene>
<reference evidence="6 7" key="1">
    <citation type="journal article" date="2021" name="Sci. Rep.">
        <title>The distribution of antibiotic resistance genes in chicken gut microbiota commensals.</title>
        <authorList>
            <person name="Juricova H."/>
            <person name="Matiasovicova J."/>
            <person name="Kubasova T."/>
            <person name="Cejkova D."/>
            <person name="Rychlik I."/>
        </authorList>
    </citation>
    <scope>NUCLEOTIDE SEQUENCE [LARGE SCALE GENOMIC DNA]</scope>
    <source>
        <strain evidence="6 7">An431b</strain>
    </source>
</reference>
<keyword evidence="4" id="KW-0594">Phospholipid biosynthesis</keyword>
<dbReference type="GO" id="GO:0016746">
    <property type="term" value="F:acyltransferase activity"/>
    <property type="evidence" value="ECO:0007669"/>
    <property type="project" value="UniProtKB-KW"/>
</dbReference>
<accession>A0ABS2G7Q4</accession>
<organism evidence="6 7">
    <name type="scientific">Anaerotignum lactatifermentans</name>
    <dbReference type="NCBI Taxonomy" id="160404"/>
    <lineage>
        <taxon>Bacteria</taxon>
        <taxon>Bacillati</taxon>
        <taxon>Bacillota</taxon>
        <taxon>Clostridia</taxon>
        <taxon>Lachnospirales</taxon>
        <taxon>Anaerotignaceae</taxon>
        <taxon>Anaerotignum</taxon>
    </lineage>
</organism>
<evidence type="ECO:0000259" key="5">
    <source>
        <dbReference type="SMART" id="SM00563"/>
    </source>
</evidence>
<protein>
    <recommendedName>
        <fullName evidence="4">1-acyl-sn-glycerol-3-phosphate acyltransferase</fullName>
        <ecNumber evidence="4">2.3.1.51</ecNumber>
    </recommendedName>
</protein>
<keyword evidence="4" id="KW-0444">Lipid biosynthesis</keyword>
<dbReference type="InterPro" id="IPR002123">
    <property type="entry name" value="Plipid/glycerol_acylTrfase"/>
</dbReference>
<evidence type="ECO:0000256" key="4">
    <source>
        <dbReference type="RuleBase" id="RU361267"/>
    </source>
</evidence>
<comment type="caution">
    <text evidence="6">The sequence shown here is derived from an EMBL/GenBank/DDBJ whole genome shotgun (WGS) entry which is preliminary data.</text>
</comment>
<dbReference type="SMART" id="SM00563">
    <property type="entry name" value="PlsC"/>
    <property type="match status" value="1"/>
</dbReference>
<evidence type="ECO:0000256" key="2">
    <source>
        <dbReference type="ARBA" id="ARBA00022679"/>
    </source>
</evidence>
<dbReference type="EMBL" id="JACSNV010000001">
    <property type="protein sequence ID" value="MBM6876688.1"/>
    <property type="molecule type" value="Genomic_DNA"/>
</dbReference>
<name>A0ABS2G7Q4_9FIRM</name>
<dbReference type="NCBIfam" id="TIGR00530">
    <property type="entry name" value="AGP_acyltrn"/>
    <property type="match status" value="1"/>
</dbReference>
<comment type="similarity">
    <text evidence="1 4">Belongs to the 1-acyl-sn-glycerol-3-phosphate acyltransferase family.</text>
</comment>
<sequence length="195" mass="22248">MSLYPIAKNLVKIYMHLLFKIDIQGEERMPKEDGFVLCSNHMSNYDPLTVAAFIPRQVRFIAKKELFHKRMMAKLLFSLGAFPVDRETTDMKAFKTAIKLLKNNEVLGIFAEGTRVKEGEAKAAKAGVAMFAMKAGVPIVPVAVSSTYRFRSTVHIRYGEPISLEEYQGQKLTTELMEEITEHVMEKIREMKVKE</sequence>
<evidence type="ECO:0000313" key="7">
    <source>
        <dbReference type="Proteomes" id="UP000729290"/>
    </source>
</evidence>
<keyword evidence="2 4" id="KW-0808">Transferase</keyword>
<evidence type="ECO:0000256" key="1">
    <source>
        <dbReference type="ARBA" id="ARBA00008655"/>
    </source>
</evidence>
<keyword evidence="4" id="KW-1208">Phospholipid metabolism</keyword>
<keyword evidence="4" id="KW-0443">Lipid metabolism</keyword>
<dbReference type="PANTHER" id="PTHR10434:SF11">
    <property type="entry name" value="1-ACYL-SN-GLYCEROL-3-PHOSPHATE ACYLTRANSFERASE"/>
    <property type="match status" value="1"/>
</dbReference>
<dbReference type="PANTHER" id="PTHR10434">
    <property type="entry name" value="1-ACYL-SN-GLYCEROL-3-PHOSPHATE ACYLTRANSFERASE"/>
    <property type="match status" value="1"/>
</dbReference>
<proteinExistence type="inferred from homology"/>
<dbReference type="CDD" id="cd07989">
    <property type="entry name" value="LPLAT_AGPAT-like"/>
    <property type="match status" value="1"/>
</dbReference>
<keyword evidence="3 4" id="KW-0012">Acyltransferase</keyword>
<dbReference type="InterPro" id="IPR004552">
    <property type="entry name" value="AGP_acyltrans"/>
</dbReference>
<keyword evidence="7" id="KW-1185">Reference proteome</keyword>
<dbReference type="SUPFAM" id="SSF69593">
    <property type="entry name" value="Glycerol-3-phosphate (1)-acyltransferase"/>
    <property type="match status" value="1"/>
</dbReference>
<dbReference type="RefSeq" id="WP_205132400.1">
    <property type="nucleotide sequence ID" value="NZ_JACSNT010000001.1"/>
</dbReference>
<dbReference type="EC" id="2.3.1.51" evidence="4"/>